<comment type="similarity">
    <text evidence="2">Belongs to the HPPK family.</text>
</comment>
<evidence type="ECO:0000256" key="12">
    <source>
        <dbReference type="ARBA" id="ARBA00033413"/>
    </source>
</evidence>
<comment type="caution">
    <text evidence="14">The sequence shown here is derived from an EMBL/GenBank/DDBJ whole genome shotgun (WGS) entry which is preliminary data.</text>
</comment>
<dbReference type="PROSITE" id="PS00794">
    <property type="entry name" value="HPPK"/>
    <property type="match status" value="1"/>
</dbReference>
<proteinExistence type="inferred from homology"/>
<dbReference type="GO" id="GO:0003848">
    <property type="term" value="F:2-amino-4-hydroxy-6-hydroxymethyldihydropteridine diphosphokinase activity"/>
    <property type="evidence" value="ECO:0007669"/>
    <property type="project" value="UniProtKB-EC"/>
</dbReference>
<evidence type="ECO:0000256" key="5">
    <source>
        <dbReference type="ARBA" id="ARBA00022679"/>
    </source>
</evidence>
<evidence type="ECO:0000256" key="11">
    <source>
        <dbReference type="ARBA" id="ARBA00029766"/>
    </source>
</evidence>
<dbReference type="NCBIfam" id="TIGR01498">
    <property type="entry name" value="folK"/>
    <property type="match status" value="1"/>
</dbReference>
<evidence type="ECO:0000313" key="15">
    <source>
        <dbReference type="Proteomes" id="UP000054363"/>
    </source>
</evidence>
<evidence type="ECO:0000256" key="8">
    <source>
        <dbReference type="ARBA" id="ARBA00022840"/>
    </source>
</evidence>
<dbReference type="PANTHER" id="PTHR43071">
    <property type="entry name" value="2-AMINO-4-HYDROXY-6-HYDROXYMETHYLDIHYDROPTERIDINE PYROPHOSPHOKINASE"/>
    <property type="match status" value="1"/>
</dbReference>
<dbReference type="AlphaFoldDB" id="A0A094IRR8"/>
<comment type="pathway">
    <text evidence="1">Cofactor biosynthesis; tetrahydrofolate biosynthesis; 2-amino-4-hydroxy-6-hydroxymethyl-7,8-dihydropteridine diphosphate from 7,8-dihydroneopterin triphosphate: step 4/4.</text>
</comment>
<keyword evidence="5" id="KW-0808">Transferase</keyword>
<dbReference type="PANTHER" id="PTHR43071:SF1">
    <property type="entry name" value="2-AMINO-4-HYDROXY-6-HYDROXYMETHYLDIHYDROPTERIDINE PYROPHOSPHOKINASE"/>
    <property type="match status" value="1"/>
</dbReference>
<dbReference type="GO" id="GO:0046654">
    <property type="term" value="P:tetrahydrofolate biosynthetic process"/>
    <property type="evidence" value="ECO:0007669"/>
    <property type="project" value="UniProtKB-UniPathway"/>
</dbReference>
<keyword evidence="6" id="KW-0547">Nucleotide-binding</keyword>
<dbReference type="OrthoDB" id="9808041at2"/>
<dbReference type="GO" id="GO:0005524">
    <property type="term" value="F:ATP binding"/>
    <property type="evidence" value="ECO:0007669"/>
    <property type="project" value="UniProtKB-KW"/>
</dbReference>
<dbReference type="SUPFAM" id="SSF55083">
    <property type="entry name" value="6-hydroxymethyl-7,8-dihydropterin pyrophosphokinase, HPPK"/>
    <property type="match status" value="1"/>
</dbReference>
<evidence type="ECO:0000256" key="7">
    <source>
        <dbReference type="ARBA" id="ARBA00022777"/>
    </source>
</evidence>
<dbReference type="InterPro" id="IPR000550">
    <property type="entry name" value="Hppk"/>
</dbReference>
<keyword evidence="8" id="KW-0067">ATP-binding</keyword>
<organism evidence="14 15">
    <name type="scientific">Pseudidiomarina salinarum</name>
    <dbReference type="NCBI Taxonomy" id="435908"/>
    <lineage>
        <taxon>Bacteria</taxon>
        <taxon>Pseudomonadati</taxon>
        <taxon>Pseudomonadota</taxon>
        <taxon>Gammaproteobacteria</taxon>
        <taxon>Alteromonadales</taxon>
        <taxon>Idiomarinaceae</taxon>
        <taxon>Pseudidiomarina</taxon>
    </lineage>
</organism>
<keyword evidence="9" id="KW-0289">Folate biosynthesis</keyword>
<dbReference type="EMBL" id="JPER01000005">
    <property type="protein sequence ID" value="KFZ30350.1"/>
    <property type="molecule type" value="Genomic_DNA"/>
</dbReference>
<dbReference type="GO" id="GO:0016301">
    <property type="term" value="F:kinase activity"/>
    <property type="evidence" value="ECO:0007669"/>
    <property type="project" value="UniProtKB-KW"/>
</dbReference>
<evidence type="ECO:0000256" key="6">
    <source>
        <dbReference type="ARBA" id="ARBA00022741"/>
    </source>
</evidence>
<dbReference type="InterPro" id="IPR035907">
    <property type="entry name" value="Hppk_sf"/>
</dbReference>
<dbReference type="GO" id="GO:0046656">
    <property type="term" value="P:folic acid biosynthetic process"/>
    <property type="evidence" value="ECO:0007669"/>
    <property type="project" value="UniProtKB-KW"/>
</dbReference>
<dbReference type="Pfam" id="PF01288">
    <property type="entry name" value="HPPK"/>
    <property type="match status" value="1"/>
</dbReference>
<evidence type="ECO:0000256" key="3">
    <source>
        <dbReference type="ARBA" id="ARBA00013253"/>
    </source>
</evidence>
<feature type="domain" description="7,8-dihydro-6-hydroxymethylpterin-pyrophosphokinase" evidence="13">
    <location>
        <begin position="88"/>
        <end position="99"/>
    </location>
</feature>
<gene>
    <name evidence="14" type="ORF">IDSA_09790</name>
</gene>
<dbReference type="RefSeq" id="WP_034776282.1">
    <property type="nucleotide sequence ID" value="NZ_JPER01000005.1"/>
</dbReference>
<dbReference type="eggNOG" id="COG0801">
    <property type="taxonomic scope" value="Bacteria"/>
</dbReference>
<dbReference type="EC" id="2.7.6.3" evidence="3"/>
<evidence type="ECO:0000256" key="1">
    <source>
        <dbReference type="ARBA" id="ARBA00005051"/>
    </source>
</evidence>
<name>A0A094IRR8_9GAMM</name>
<evidence type="ECO:0000256" key="9">
    <source>
        <dbReference type="ARBA" id="ARBA00022909"/>
    </source>
</evidence>
<keyword evidence="7" id="KW-0418">Kinase</keyword>
<evidence type="ECO:0000256" key="2">
    <source>
        <dbReference type="ARBA" id="ARBA00005810"/>
    </source>
</evidence>
<sequence>MPAVYIGMGANLGDPLLTLREAARVLGQHPDLHQARCSSFYSSRPMGPADQPDYINAVLAAETCLSPHDLLDLLQQTEQLFGRVRLRHWGERTLDLDLLLYADEIIRTERLSVPHPGLTERDFVILPLAELEPDLKLPDGQSLAALSEALRAAPSPHDLQKIT</sequence>
<dbReference type="UniPathway" id="UPA00077">
    <property type="reaction ID" value="UER00155"/>
</dbReference>
<dbReference type="STRING" id="435908.IDSA_09790"/>
<accession>A0A094IRR8</accession>
<keyword evidence="15" id="KW-1185">Reference proteome</keyword>
<dbReference type="CDD" id="cd00483">
    <property type="entry name" value="HPPK"/>
    <property type="match status" value="1"/>
</dbReference>
<evidence type="ECO:0000313" key="14">
    <source>
        <dbReference type="EMBL" id="KFZ30350.1"/>
    </source>
</evidence>
<evidence type="ECO:0000259" key="13">
    <source>
        <dbReference type="PROSITE" id="PS00794"/>
    </source>
</evidence>
<reference evidence="14 15" key="1">
    <citation type="submission" date="2014-06" db="EMBL/GenBank/DDBJ databases">
        <title>The draft genome sequence of Idiomarina salinarum ISL-52.</title>
        <authorList>
            <person name="Du J."/>
            <person name="Shao Z."/>
        </authorList>
    </citation>
    <scope>NUCLEOTIDE SEQUENCE [LARGE SCALE GENOMIC DNA]</scope>
    <source>
        <strain evidence="14 15">ISL-52</strain>
    </source>
</reference>
<comment type="function">
    <text evidence="10">Catalyzes the transfer of pyrophosphate from adenosine triphosphate (ATP) to 6-hydroxymethyl-7,8-dihydropterin, an enzymatic step in folate biosynthesis pathway.</text>
</comment>
<dbReference type="Gene3D" id="3.30.70.560">
    <property type="entry name" value="7,8-Dihydro-6-hydroxymethylpterin-pyrophosphokinase HPPK"/>
    <property type="match status" value="1"/>
</dbReference>
<dbReference type="Proteomes" id="UP000054363">
    <property type="component" value="Unassembled WGS sequence"/>
</dbReference>
<protein>
    <recommendedName>
        <fullName evidence="4">2-amino-4-hydroxy-6-hydroxymethyldihydropteridine pyrophosphokinase</fullName>
        <ecNumber evidence="3">2.7.6.3</ecNumber>
    </recommendedName>
    <alternativeName>
        <fullName evidence="11">6-hydroxymethyl-7,8-dihydropterin pyrophosphokinase</fullName>
    </alternativeName>
    <alternativeName>
        <fullName evidence="12">7,8-dihydro-6-hydroxymethylpterin-pyrophosphokinase</fullName>
    </alternativeName>
</protein>
<evidence type="ECO:0000256" key="10">
    <source>
        <dbReference type="ARBA" id="ARBA00029409"/>
    </source>
</evidence>
<evidence type="ECO:0000256" key="4">
    <source>
        <dbReference type="ARBA" id="ARBA00016218"/>
    </source>
</evidence>